<keyword evidence="3" id="KW-1185">Reference proteome</keyword>
<dbReference type="InParanoid" id="G8YNA8"/>
<feature type="compositionally biased region" description="Basic and acidic residues" evidence="1">
    <location>
        <begin position="414"/>
        <end position="426"/>
    </location>
</feature>
<dbReference type="EMBL" id="FO082055">
    <property type="protein sequence ID" value="CCE79426.1"/>
    <property type="molecule type" value="Genomic_DNA"/>
</dbReference>
<dbReference type="Proteomes" id="UP000005222">
    <property type="component" value="Chromosome E"/>
</dbReference>
<feature type="compositionally biased region" description="Acidic residues" evidence="1">
    <location>
        <begin position="114"/>
        <end position="140"/>
    </location>
</feature>
<evidence type="ECO:0000313" key="3">
    <source>
        <dbReference type="Proteomes" id="UP000005222"/>
    </source>
</evidence>
<dbReference type="eggNOG" id="ENOG502RPYY">
    <property type="taxonomic scope" value="Eukaryota"/>
</dbReference>
<feature type="compositionally biased region" description="Polar residues" evidence="1">
    <location>
        <begin position="155"/>
        <end position="169"/>
    </location>
</feature>
<dbReference type="AlphaFoldDB" id="G8YNA8"/>
<name>G8YNA8_PICSO</name>
<feature type="compositionally biased region" description="Polar residues" evidence="1">
    <location>
        <begin position="199"/>
        <end position="221"/>
    </location>
</feature>
<dbReference type="HOGENOM" id="CLU_390342_0_0_1"/>
<feature type="compositionally biased region" description="Acidic residues" evidence="1">
    <location>
        <begin position="283"/>
        <end position="293"/>
    </location>
</feature>
<feature type="region of interest" description="Disordered" evidence="1">
    <location>
        <begin position="266"/>
        <end position="327"/>
    </location>
</feature>
<accession>G8YNA8</accession>
<reference evidence="2 3" key="1">
    <citation type="journal article" date="2012" name="G3 (Bethesda)">
        <title>Pichia sorbitophila, an interspecies yeast hybrid reveals early steps of genome resolution following polyploidization.</title>
        <authorList>
            <person name="Leh Louis V."/>
            <person name="Despons L."/>
            <person name="Friedrich A."/>
            <person name="Martin T."/>
            <person name="Durrens P."/>
            <person name="Casaregola S."/>
            <person name="Neuveglise C."/>
            <person name="Fairhead C."/>
            <person name="Marck C."/>
            <person name="Cruz J.A."/>
            <person name="Straub M.L."/>
            <person name="Kugler V."/>
            <person name="Sacerdot C."/>
            <person name="Uzunov Z."/>
            <person name="Thierry A."/>
            <person name="Weiss S."/>
            <person name="Bleykasten C."/>
            <person name="De Montigny J."/>
            <person name="Jacques N."/>
            <person name="Jung P."/>
            <person name="Lemaire M."/>
            <person name="Mallet S."/>
            <person name="Morel G."/>
            <person name="Richard G.F."/>
            <person name="Sarkar A."/>
            <person name="Savel G."/>
            <person name="Schacherer J."/>
            <person name="Seret M.L."/>
            <person name="Talla E."/>
            <person name="Samson G."/>
            <person name="Jubin C."/>
            <person name="Poulain J."/>
            <person name="Vacherie B."/>
            <person name="Barbe V."/>
            <person name="Pelletier E."/>
            <person name="Sherman D.J."/>
            <person name="Westhof E."/>
            <person name="Weissenbach J."/>
            <person name="Baret P.V."/>
            <person name="Wincker P."/>
            <person name="Gaillardin C."/>
            <person name="Dujon B."/>
            <person name="Souciet J.L."/>
        </authorList>
    </citation>
    <scope>NUCLEOTIDE SEQUENCE [LARGE SCALE GENOMIC DNA]</scope>
    <source>
        <strain evidence="3">ATCC MYA-4447 / BCRC 22081 / CBS 7064 / NBRC 10061 / NRRL Y-12695</strain>
    </source>
</reference>
<sequence length="707" mass="77171">MGSTTIDLSFDCDTRAENSLYELWKVTKLPAVSSKFSSTERLNNRMWRILSNEALLRHKLKNALIQDLNQSQIELQRHQSIAPSASRSTLFSHSCHVGACAAGPQESGGLVWDSDSDMSDISEEDDFSSCDDGDENDADAGDAGAVPSVDARPASTGTGELRSTQQVSNREAVPQQQPSKPSTKSSSMFYLATTPSPPSNVASHESSEGSQPRNGIQNKTDTTTNGTNNGGHFPKSNDSSLHQQPLVGGRIQRSDSLFSSNHLVNSSTKTAAKDDGSSSTEISEVESELEESDDEKHYDKTKEAKAGKNMESCNDDESEWLSVSSEDDRSCISTVPTELIFSKRQNFGNRAESGSNLNSTATINAGASLGKTRSLLSGLFLNEMANPTQPSPRRKPLLQRASTTGIITFDQNEPDNRKSSTEDTKGVSRPSILFSKKYASTADISKNYPHYKNFLVQNDILRDESGNQTDSESESIVKQKSSVGVSDFMVTTKLMSSGSQNNLENKDRPIMKRYMTYNDNSSLSSSLNKYSISSHSIKNILSKSSISISNLFNQKNMLRRGASSSEKISASKTFEPSQSFTASRSVEERDSPVTNSLSPHSVSPPIATKTSIRTQPRELDEEANPLINVRDPLTPSSKTAKLSPKATRRSMLSTELSKSLKDSIIIDYKLGKVPLPERVIKNEDLVHGQSIDGFSDSGTNDYHSKGW</sequence>
<evidence type="ECO:0000313" key="2">
    <source>
        <dbReference type="EMBL" id="CCE79426.1"/>
    </source>
</evidence>
<feature type="compositionally biased region" description="Polar residues" evidence="1">
    <location>
        <begin position="563"/>
        <end position="584"/>
    </location>
</feature>
<evidence type="ECO:0000256" key="1">
    <source>
        <dbReference type="SAM" id="MobiDB-lite"/>
    </source>
</evidence>
<feature type="compositionally biased region" description="Low complexity" evidence="1">
    <location>
        <begin position="174"/>
        <end position="187"/>
    </location>
</feature>
<feature type="region of interest" description="Disordered" evidence="1">
    <location>
        <begin position="563"/>
        <end position="649"/>
    </location>
</feature>
<gene>
    <name evidence="2" type="primary">Piso0_001488</name>
    <name evidence="2" type="ORF">GNLVRS01_PISO0E06164g</name>
</gene>
<dbReference type="OMA" id="DYHAKGW"/>
<feature type="compositionally biased region" description="Basic and acidic residues" evidence="1">
    <location>
        <begin position="294"/>
        <end position="308"/>
    </location>
</feature>
<dbReference type="OrthoDB" id="4026747at2759"/>
<feature type="region of interest" description="Disordered" evidence="1">
    <location>
        <begin position="405"/>
        <end position="427"/>
    </location>
</feature>
<proteinExistence type="predicted"/>
<protein>
    <submittedName>
        <fullName evidence="2">Piso0_001488 protein</fullName>
    </submittedName>
</protein>
<feature type="compositionally biased region" description="Polar residues" evidence="1">
    <location>
        <begin position="592"/>
        <end position="601"/>
    </location>
</feature>
<feature type="region of interest" description="Disordered" evidence="1">
    <location>
        <begin position="106"/>
        <end position="243"/>
    </location>
</feature>
<organism evidence="2 3">
    <name type="scientific">Pichia sorbitophila (strain ATCC MYA-4447 / BCRC 22081 / CBS 7064 / NBRC 10061 / NRRL Y-12695)</name>
    <name type="common">Hybrid yeast</name>
    <dbReference type="NCBI Taxonomy" id="559304"/>
    <lineage>
        <taxon>Eukaryota</taxon>
        <taxon>Fungi</taxon>
        <taxon>Dikarya</taxon>
        <taxon>Ascomycota</taxon>
        <taxon>Saccharomycotina</taxon>
        <taxon>Pichiomycetes</taxon>
        <taxon>Debaryomycetaceae</taxon>
        <taxon>Millerozyma</taxon>
    </lineage>
</organism>
<feature type="compositionally biased region" description="Low complexity" evidence="1">
    <location>
        <begin position="222"/>
        <end position="231"/>
    </location>
</feature>